<dbReference type="RefSeq" id="WP_144230806.1">
    <property type="nucleotide sequence ID" value="NZ_CBCRVV010000006.1"/>
</dbReference>
<reference evidence="3 4" key="1">
    <citation type="submission" date="2019-07" db="EMBL/GenBank/DDBJ databases">
        <title>Description of 53C-WASEF.</title>
        <authorList>
            <person name="Pitt A."/>
            <person name="Hahn M.W."/>
        </authorList>
    </citation>
    <scope>NUCLEOTIDE SEQUENCE [LARGE SCALE GENOMIC DNA]</scope>
    <source>
        <strain evidence="3 4">53C-WASEF</strain>
    </source>
</reference>
<feature type="transmembrane region" description="Helical" evidence="2">
    <location>
        <begin position="12"/>
        <end position="36"/>
    </location>
</feature>
<gene>
    <name evidence="3" type="ORF">FPL22_12785</name>
</gene>
<accession>A0A556QK02</accession>
<dbReference type="PANTHER" id="PTHR30441:SF8">
    <property type="entry name" value="DUF748 DOMAIN-CONTAINING PROTEIN"/>
    <property type="match status" value="1"/>
</dbReference>
<evidence type="ECO:0000256" key="2">
    <source>
        <dbReference type="SAM" id="Phobius"/>
    </source>
</evidence>
<keyword evidence="2" id="KW-1133">Transmembrane helix</keyword>
<keyword evidence="2" id="KW-0472">Membrane</keyword>
<evidence type="ECO:0000313" key="3">
    <source>
        <dbReference type="EMBL" id="TSJ76985.1"/>
    </source>
</evidence>
<evidence type="ECO:0000256" key="1">
    <source>
        <dbReference type="SAM" id="MobiDB-lite"/>
    </source>
</evidence>
<dbReference type="PANTHER" id="PTHR30441">
    <property type="entry name" value="DUF748 DOMAIN-CONTAINING PROTEIN"/>
    <property type="match status" value="1"/>
</dbReference>
<dbReference type="AlphaFoldDB" id="A0A556QK02"/>
<evidence type="ECO:0008006" key="5">
    <source>
        <dbReference type="Google" id="ProtNLM"/>
    </source>
</evidence>
<dbReference type="EMBL" id="VMBG01000002">
    <property type="protein sequence ID" value="TSJ76985.1"/>
    <property type="molecule type" value="Genomic_DNA"/>
</dbReference>
<dbReference type="GO" id="GO:0090313">
    <property type="term" value="P:regulation of protein targeting to membrane"/>
    <property type="evidence" value="ECO:0007669"/>
    <property type="project" value="TreeGrafter"/>
</dbReference>
<sequence length="267" mass="29113">MQLKHSRSTAGGGALIQIMMFLVCAFAMLGMGWMLLLPGLFTSVIENRTGFAARVDSFYANPFTAEVRMRGLVVANPAGFGESEFLEVREFTAQADLFSLLGSKPVLDMSTVDVARITVVTNARGSNNLDLMYRRLAVTSPSEKKAKTAAGSKSAAGSPLQFLVRDLDVRLNEVIVRDERPGKSAETVHQLAFQRSYRNVTPATKFNADLPPAVAAAGKNIGEMLTGDLKELVTNATQPIDRRTYAWGDKREKSGESARKLEEQPKP</sequence>
<proteinExistence type="predicted"/>
<evidence type="ECO:0000313" key="4">
    <source>
        <dbReference type="Proteomes" id="UP000315648"/>
    </source>
</evidence>
<comment type="caution">
    <text evidence="3">The sequence shown here is derived from an EMBL/GenBank/DDBJ whole genome shotgun (WGS) entry which is preliminary data.</text>
</comment>
<feature type="region of interest" description="Disordered" evidence="1">
    <location>
        <begin position="244"/>
        <end position="267"/>
    </location>
</feature>
<keyword evidence="4" id="KW-1185">Reference proteome</keyword>
<dbReference type="GO" id="GO:0005886">
    <property type="term" value="C:plasma membrane"/>
    <property type="evidence" value="ECO:0007669"/>
    <property type="project" value="TreeGrafter"/>
</dbReference>
<name>A0A556QK02_9BACT</name>
<organism evidence="3 4">
    <name type="scientific">Rariglobus hedericola</name>
    <dbReference type="NCBI Taxonomy" id="2597822"/>
    <lineage>
        <taxon>Bacteria</taxon>
        <taxon>Pseudomonadati</taxon>
        <taxon>Verrucomicrobiota</taxon>
        <taxon>Opitutia</taxon>
        <taxon>Opitutales</taxon>
        <taxon>Opitutaceae</taxon>
        <taxon>Rariglobus</taxon>
    </lineage>
</organism>
<protein>
    <recommendedName>
        <fullName evidence="5">AsmA family protein</fullName>
    </recommendedName>
</protein>
<keyword evidence="2" id="KW-0812">Transmembrane</keyword>
<dbReference type="InterPro" id="IPR052894">
    <property type="entry name" value="AsmA-related"/>
</dbReference>
<dbReference type="Proteomes" id="UP000315648">
    <property type="component" value="Unassembled WGS sequence"/>
</dbReference>